<dbReference type="RefSeq" id="WP_138236406.1">
    <property type="nucleotide sequence ID" value="NZ_CP185860.1"/>
</dbReference>
<sequence>MKTHAPLRALAMFEQLLAGDSFRSIGAKYGLCPERVRQIVNQVRWQLVHREWPCGENGGDACWKIPSMRKQKHYWIARAKELRLEYANEVRQKDAYEIQVDAPVFREGKTY</sequence>
<proteinExistence type="predicted"/>
<reference evidence="1 2" key="1">
    <citation type="submission" date="2019-05" db="EMBL/GenBank/DDBJ databases">
        <title>Microbulbifer harenosus sp. nov., an alginate-degrading bacterium isolated from coastal sand.</title>
        <authorList>
            <person name="Huang H."/>
            <person name="Mo K."/>
            <person name="Bao S."/>
        </authorList>
    </citation>
    <scope>NUCLEOTIDE SEQUENCE [LARGE SCALE GENOMIC DNA]</scope>
    <source>
        <strain evidence="1 2">HB161719</strain>
    </source>
</reference>
<keyword evidence="2" id="KW-1185">Reference proteome</keyword>
<dbReference type="Proteomes" id="UP000306791">
    <property type="component" value="Unassembled WGS sequence"/>
</dbReference>
<name>A0ABY2UGN8_9GAMM</name>
<accession>A0ABY2UGN8</accession>
<protein>
    <submittedName>
        <fullName evidence="1">Uncharacterized protein</fullName>
    </submittedName>
</protein>
<evidence type="ECO:0000313" key="1">
    <source>
        <dbReference type="EMBL" id="TLM76102.1"/>
    </source>
</evidence>
<comment type="caution">
    <text evidence="1">The sequence shown here is derived from an EMBL/GenBank/DDBJ whole genome shotgun (WGS) entry which is preliminary data.</text>
</comment>
<gene>
    <name evidence="1" type="ORF">FDY93_14145</name>
</gene>
<dbReference type="EMBL" id="VANI01000015">
    <property type="protein sequence ID" value="TLM76102.1"/>
    <property type="molecule type" value="Genomic_DNA"/>
</dbReference>
<organism evidence="1 2">
    <name type="scientific">Microbulbifer harenosus</name>
    <dbReference type="NCBI Taxonomy" id="2576840"/>
    <lineage>
        <taxon>Bacteria</taxon>
        <taxon>Pseudomonadati</taxon>
        <taxon>Pseudomonadota</taxon>
        <taxon>Gammaproteobacteria</taxon>
        <taxon>Cellvibrionales</taxon>
        <taxon>Microbulbiferaceae</taxon>
        <taxon>Microbulbifer</taxon>
    </lineage>
</organism>
<evidence type="ECO:0000313" key="2">
    <source>
        <dbReference type="Proteomes" id="UP000306791"/>
    </source>
</evidence>